<evidence type="ECO:0000256" key="4">
    <source>
        <dbReference type="ARBA" id="ARBA00023141"/>
    </source>
</evidence>
<dbReference type="UniPathway" id="UPA00121">
    <property type="reaction ID" value="UER00345"/>
</dbReference>
<dbReference type="PROSITE" id="PS00857">
    <property type="entry name" value="PREPHENATE_DEHYDR_1"/>
    <property type="match status" value="1"/>
</dbReference>
<feature type="non-terminal residue" evidence="10">
    <location>
        <position position="1"/>
    </location>
</feature>
<keyword evidence="5" id="KW-0584">Phenylalanine biosynthesis</keyword>
<dbReference type="FunFam" id="3.40.190.10:FF:000034">
    <property type="entry name" value="Chorismate mutase/prephenate dehydratase"/>
    <property type="match status" value="1"/>
</dbReference>
<dbReference type="EMBL" id="JYKN01002749">
    <property type="protein sequence ID" value="KKK15303.1"/>
    <property type="molecule type" value="Genomic_DNA"/>
</dbReference>
<dbReference type="FunFam" id="3.40.190.10:FF:000228">
    <property type="entry name" value="Chorismate mutase/prephenate dehydratase"/>
    <property type="match status" value="1"/>
</dbReference>
<dbReference type="VEuPathDB" id="FungiDB:P175DRAFT_0504462"/>
<accession>A0A0F8U6U9</accession>
<dbReference type="PROSITE" id="PS51171">
    <property type="entry name" value="PREPHENATE_DEHYDR_3"/>
    <property type="match status" value="1"/>
</dbReference>
<keyword evidence="3" id="KW-0028">Amino-acid biosynthesis</keyword>
<feature type="domain" description="ACT" evidence="9">
    <location>
        <begin position="238"/>
        <end position="324"/>
    </location>
</feature>
<organism evidence="10 11">
    <name type="scientific">Aspergillus ochraceoroseus</name>
    <dbReference type="NCBI Taxonomy" id="138278"/>
    <lineage>
        <taxon>Eukaryota</taxon>
        <taxon>Fungi</taxon>
        <taxon>Dikarya</taxon>
        <taxon>Ascomycota</taxon>
        <taxon>Pezizomycotina</taxon>
        <taxon>Eurotiomycetes</taxon>
        <taxon>Eurotiomycetidae</taxon>
        <taxon>Eurotiales</taxon>
        <taxon>Aspergillaceae</taxon>
        <taxon>Aspergillus</taxon>
        <taxon>Aspergillus subgen. Nidulantes</taxon>
    </lineage>
</organism>
<dbReference type="Gene3D" id="3.40.190.10">
    <property type="entry name" value="Periplasmic binding protein-like II"/>
    <property type="match status" value="2"/>
</dbReference>
<name>A0A0F8U6U9_9EURO</name>
<evidence type="ECO:0000259" key="9">
    <source>
        <dbReference type="PROSITE" id="PS51671"/>
    </source>
</evidence>
<dbReference type="Proteomes" id="UP000034947">
    <property type="component" value="Unassembled WGS sequence"/>
</dbReference>
<dbReference type="AlphaFoldDB" id="A0A0F8U6U9"/>
<keyword evidence="6" id="KW-0456">Lyase</keyword>
<feature type="domain" description="Prephenate dehydratase" evidence="8">
    <location>
        <begin position="16"/>
        <end position="205"/>
    </location>
</feature>
<evidence type="ECO:0000256" key="1">
    <source>
        <dbReference type="ARBA" id="ARBA00004741"/>
    </source>
</evidence>
<evidence type="ECO:0000256" key="2">
    <source>
        <dbReference type="ARBA" id="ARBA00013147"/>
    </source>
</evidence>
<dbReference type="GO" id="GO:0009094">
    <property type="term" value="P:L-phenylalanine biosynthetic process"/>
    <property type="evidence" value="ECO:0007669"/>
    <property type="project" value="UniProtKB-UniPathway"/>
</dbReference>
<dbReference type="Gene3D" id="3.30.70.260">
    <property type="match status" value="1"/>
</dbReference>
<dbReference type="GO" id="GO:0004664">
    <property type="term" value="F:prephenate dehydratase activity"/>
    <property type="evidence" value="ECO:0007669"/>
    <property type="project" value="UniProtKB-EC"/>
</dbReference>
<dbReference type="PANTHER" id="PTHR21022:SF19">
    <property type="entry name" value="PREPHENATE DEHYDRATASE-RELATED"/>
    <property type="match status" value="1"/>
</dbReference>
<evidence type="ECO:0000313" key="11">
    <source>
        <dbReference type="Proteomes" id="UP000034947"/>
    </source>
</evidence>
<sequence>CCERVWAVEDVMQPLKVTFLGPAASFSHQAAVETFGASSELQPCVSFADAITAVQNQDADYAIVPFENSTNGSVVQTLDLLADRNGVYSDVKVCGEHYLTVHHCILARKGAILTSQRDYSSITKLYTHPQAWGQCEKFLGKHFKGVERQDVSSTSKAGETVLRTTSEINGAIASRFAGEHYGLDILEENIEDAANNTTRFLVLRNVKSEGTSRVSFESTKASVSQEPTRSVSATRTLISFMIRQDAVGTLADALLIFKEGGMNLTSINTRPSQIAPWKYVFLVESETMSGGQKEDTVPEIMDGLQKVTENCRHLGNWTNQLASR</sequence>
<evidence type="ECO:0000259" key="8">
    <source>
        <dbReference type="PROSITE" id="PS51171"/>
    </source>
</evidence>
<dbReference type="GO" id="GO:0005737">
    <property type="term" value="C:cytoplasm"/>
    <property type="evidence" value="ECO:0007669"/>
    <property type="project" value="TreeGrafter"/>
</dbReference>
<dbReference type="CDD" id="cd04905">
    <property type="entry name" value="ACT_CM-PDT"/>
    <property type="match status" value="1"/>
</dbReference>
<dbReference type="OrthoDB" id="983542at2759"/>
<dbReference type="InterPro" id="IPR045865">
    <property type="entry name" value="ACT-like_dom_sf"/>
</dbReference>
<evidence type="ECO:0000256" key="7">
    <source>
        <dbReference type="ARBA" id="ARBA00047848"/>
    </source>
</evidence>
<proteinExistence type="predicted"/>
<evidence type="ECO:0000256" key="3">
    <source>
        <dbReference type="ARBA" id="ARBA00022605"/>
    </source>
</evidence>
<reference evidence="10 11" key="1">
    <citation type="submission" date="2015-02" db="EMBL/GenBank/DDBJ databases">
        <title>Draft Genome Sequences of Two Closely-Related Aflatoxigenic Aspergillus Species Obtained from the Cote d'Ivoire.</title>
        <authorList>
            <person name="Moore G.G."/>
            <person name="Beltz S.B."/>
            <person name="Mack B.M."/>
        </authorList>
    </citation>
    <scope>NUCLEOTIDE SEQUENCE [LARGE SCALE GENOMIC DNA]</scope>
    <source>
        <strain evidence="10 11">SRRC1432</strain>
    </source>
</reference>
<dbReference type="PIRSF" id="PIRSF001500">
    <property type="entry name" value="Chor_mut_pdt_Ppr"/>
    <property type="match status" value="1"/>
</dbReference>
<dbReference type="InterPro" id="IPR018528">
    <property type="entry name" value="Preph_deHydtase_CS"/>
</dbReference>
<dbReference type="PANTHER" id="PTHR21022">
    <property type="entry name" value="PREPHENATE DEHYDRATASE P PROTEIN"/>
    <property type="match status" value="1"/>
</dbReference>
<dbReference type="Pfam" id="PF00800">
    <property type="entry name" value="PDT"/>
    <property type="match status" value="1"/>
</dbReference>
<dbReference type="InterPro" id="IPR008242">
    <property type="entry name" value="Chor_mutase/pphenate_deHydtase"/>
</dbReference>
<dbReference type="CDD" id="cd13532">
    <property type="entry name" value="PBP2_PDT_like"/>
    <property type="match status" value="1"/>
</dbReference>
<evidence type="ECO:0000313" key="10">
    <source>
        <dbReference type="EMBL" id="KKK15303.1"/>
    </source>
</evidence>
<dbReference type="InterPro" id="IPR001086">
    <property type="entry name" value="Preph_deHydtase"/>
</dbReference>
<evidence type="ECO:0000256" key="6">
    <source>
        <dbReference type="ARBA" id="ARBA00023239"/>
    </source>
</evidence>
<comment type="caution">
    <text evidence="10">The sequence shown here is derived from an EMBL/GenBank/DDBJ whole genome shotgun (WGS) entry which is preliminary data.</text>
</comment>
<keyword evidence="4" id="KW-0057">Aromatic amino acid biosynthesis</keyword>
<protein>
    <recommendedName>
        <fullName evidence="2">prephenate dehydratase</fullName>
        <ecNumber evidence="2">4.2.1.51</ecNumber>
    </recommendedName>
</protein>
<evidence type="ECO:0000256" key="5">
    <source>
        <dbReference type="ARBA" id="ARBA00023222"/>
    </source>
</evidence>
<keyword evidence="11" id="KW-1185">Reference proteome</keyword>
<gene>
    <name evidence="10" type="ORF">AOCH_001576</name>
</gene>
<dbReference type="SUPFAM" id="SSF53850">
    <property type="entry name" value="Periplasmic binding protein-like II"/>
    <property type="match status" value="1"/>
</dbReference>
<dbReference type="EC" id="4.2.1.51" evidence="2"/>
<comment type="pathway">
    <text evidence="1">Amino-acid biosynthesis; L-phenylalanine biosynthesis; phenylpyruvate from prephenate: step 1/1.</text>
</comment>
<dbReference type="SUPFAM" id="SSF55021">
    <property type="entry name" value="ACT-like"/>
    <property type="match status" value="1"/>
</dbReference>
<dbReference type="InterPro" id="IPR002912">
    <property type="entry name" value="ACT_dom"/>
</dbReference>
<comment type="catalytic activity">
    <reaction evidence="7">
        <text>prephenate + H(+) = 3-phenylpyruvate + CO2 + H2O</text>
        <dbReference type="Rhea" id="RHEA:21648"/>
        <dbReference type="ChEBI" id="CHEBI:15377"/>
        <dbReference type="ChEBI" id="CHEBI:15378"/>
        <dbReference type="ChEBI" id="CHEBI:16526"/>
        <dbReference type="ChEBI" id="CHEBI:18005"/>
        <dbReference type="ChEBI" id="CHEBI:29934"/>
        <dbReference type="EC" id="4.2.1.51"/>
    </reaction>
</comment>
<dbReference type="PROSITE" id="PS51671">
    <property type="entry name" value="ACT"/>
    <property type="match status" value="1"/>
</dbReference>